<evidence type="ECO:0000313" key="5">
    <source>
        <dbReference type="Proteomes" id="UP000294656"/>
    </source>
</evidence>
<feature type="domain" description="SPOR" evidence="3">
    <location>
        <begin position="135"/>
        <end position="210"/>
    </location>
</feature>
<feature type="region of interest" description="Disordered" evidence="1">
    <location>
        <begin position="83"/>
        <end position="111"/>
    </location>
</feature>
<dbReference type="AlphaFoldDB" id="A0A4R6M834"/>
<dbReference type="PANTHER" id="PTHR38687:SF1">
    <property type="entry name" value="CELL DIVISION PROTEIN DEDD"/>
    <property type="match status" value="1"/>
</dbReference>
<dbReference type="EMBL" id="SNXC01000013">
    <property type="protein sequence ID" value="TDO96810.1"/>
    <property type="molecule type" value="Genomic_DNA"/>
</dbReference>
<reference evidence="4 5" key="1">
    <citation type="submission" date="2019-03" db="EMBL/GenBank/DDBJ databases">
        <title>Genomic Encyclopedia of Type Strains, Phase III (KMG-III): the genomes of soil and plant-associated and newly described type strains.</title>
        <authorList>
            <person name="Whitman W."/>
        </authorList>
    </citation>
    <scope>NUCLEOTIDE SEQUENCE [LARGE SCALE GENOMIC DNA]</scope>
    <source>
        <strain evidence="4 5">CECT 7378</strain>
    </source>
</reference>
<dbReference type="InterPro" id="IPR007730">
    <property type="entry name" value="SPOR-like_dom"/>
</dbReference>
<dbReference type="SUPFAM" id="SSF110997">
    <property type="entry name" value="Sporulation related repeat"/>
    <property type="match status" value="1"/>
</dbReference>
<feature type="compositionally biased region" description="Low complexity" evidence="1">
    <location>
        <begin position="93"/>
        <end position="106"/>
    </location>
</feature>
<keyword evidence="5" id="KW-1185">Reference proteome</keyword>
<dbReference type="PANTHER" id="PTHR38687">
    <property type="entry name" value="CELL DIVISION PROTEIN DEDD-RELATED"/>
    <property type="match status" value="1"/>
</dbReference>
<name>A0A4R6M834_9GAMM</name>
<proteinExistence type="predicted"/>
<dbReference type="RefSeq" id="WP_243730272.1">
    <property type="nucleotide sequence ID" value="NZ_SNXC01000013.1"/>
</dbReference>
<organism evidence="4 5">
    <name type="scientific">Marinomonas balearica</name>
    <dbReference type="NCBI Taxonomy" id="491947"/>
    <lineage>
        <taxon>Bacteria</taxon>
        <taxon>Pseudomonadati</taxon>
        <taxon>Pseudomonadota</taxon>
        <taxon>Gammaproteobacteria</taxon>
        <taxon>Oceanospirillales</taxon>
        <taxon>Oceanospirillaceae</taxon>
        <taxon>Marinomonas</taxon>
    </lineage>
</organism>
<dbReference type="InterPro" id="IPR052521">
    <property type="entry name" value="Cell_div_SPOR-domain"/>
</dbReference>
<accession>A0A4R6M834</accession>
<evidence type="ECO:0000259" key="3">
    <source>
        <dbReference type="PROSITE" id="PS51724"/>
    </source>
</evidence>
<gene>
    <name evidence="4" type="ORF">DFP79_2579</name>
</gene>
<dbReference type="Pfam" id="PF05036">
    <property type="entry name" value="SPOR"/>
    <property type="match status" value="1"/>
</dbReference>
<feature type="transmembrane region" description="Helical" evidence="2">
    <location>
        <begin position="12"/>
        <end position="29"/>
    </location>
</feature>
<keyword evidence="2" id="KW-1133">Transmembrane helix</keyword>
<protein>
    <submittedName>
        <fullName evidence="4">DedD protein</fullName>
    </submittedName>
</protein>
<evidence type="ECO:0000256" key="1">
    <source>
        <dbReference type="SAM" id="MobiDB-lite"/>
    </source>
</evidence>
<dbReference type="Gene3D" id="3.30.70.1070">
    <property type="entry name" value="Sporulation related repeat"/>
    <property type="match status" value="1"/>
</dbReference>
<dbReference type="GO" id="GO:0030428">
    <property type="term" value="C:cell septum"/>
    <property type="evidence" value="ECO:0007669"/>
    <property type="project" value="TreeGrafter"/>
</dbReference>
<dbReference type="Proteomes" id="UP000294656">
    <property type="component" value="Unassembled WGS sequence"/>
</dbReference>
<dbReference type="PROSITE" id="PS51724">
    <property type="entry name" value="SPOR"/>
    <property type="match status" value="1"/>
</dbReference>
<evidence type="ECO:0000313" key="4">
    <source>
        <dbReference type="EMBL" id="TDO96810.1"/>
    </source>
</evidence>
<dbReference type="GO" id="GO:0032153">
    <property type="term" value="C:cell division site"/>
    <property type="evidence" value="ECO:0007669"/>
    <property type="project" value="TreeGrafter"/>
</dbReference>
<keyword evidence="2" id="KW-0812">Transmembrane</keyword>
<dbReference type="GO" id="GO:0032506">
    <property type="term" value="P:cytokinetic process"/>
    <property type="evidence" value="ECO:0007669"/>
    <property type="project" value="TreeGrafter"/>
</dbReference>
<comment type="caution">
    <text evidence="4">The sequence shown here is derived from an EMBL/GenBank/DDBJ whole genome shotgun (WGS) entry which is preliminary data.</text>
</comment>
<keyword evidence="2" id="KW-0472">Membrane</keyword>
<sequence>MVLDNTSKHRLVGAGIMIVCAAIVLPMVLDGEKPAELDIVINIPEPPPLVVPVIQPVQALKDSQENISASDIKLISNNAQNKPDSGALKNVAEKSTSSSEKTTVSKLDVDEVARGGGESKAPAIKAAPIKKAESLKPAARWTVQIATFKNSANASRLVNKLKSAGYPAYRVTTQSLHKVFVGPEIKRNSSEKSRNDIEKEFLLKGIVVKFSPN</sequence>
<evidence type="ECO:0000256" key="2">
    <source>
        <dbReference type="SAM" id="Phobius"/>
    </source>
</evidence>
<dbReference type="InterPro" id="IPR036680">
    <property type="entry name" value="SPOR-like_sf"/>
</dbReference>
<dbReference type="GO" id="GO:0042834">
    <property type="term" value="F:peptidoglycan binding"/>
    <property type="evidence" value="ECO:0007669"/>
    <property type="project" value="InterPro"/>
</dbReference>